<dbReference type="Proteomes" id="UP000504632">
    <property type="component" value="Chromosome 7"/>
</dbReference>
<feature type="region of interest" description="Disordered" evidence="1">
    <location>
        <begin position="29"/>
        <end position="56"/>
    </location>
</feature>
<reference evidence="3" key="1">
    <citation type="submission" date="2025-08" db="UniProtKB">
        <authorList>
            <consortium name="RefSeq"/>
        </authorList>
    </citation>
    <scope>IDENTIFICATION</scope>
</reference>
<evidence type="ECO:0000313" key="3">
    <source>
        <dbReference type="RefSeq" id="XP_030634910.1"/>
    </source>
</evidence>
<sequence length="100" mass="10993">MSVEASEFVSDEDMDELGEDVFSHVTYASDSEKKIKKKKTSSKPPHSPRSPYLCSANLNPGKTTWPTVKGTVLGESSKARIPRDVWLASLRNGHGLVLFS</sequence>
<dbReference type="AlphaFoldDB" id="A0A6J2VPN4"/>
<evidence type="ECO:0000256" key="1">
    <source>
        <dbReference type="SAM" id="MobiDB-lite"/>
    </source>
</evidence>
<dbReference type="GeneID" id="115816079"/>
<gene>
    <name evidence="3" type="primary">LOC115816079</name>
</gene>
<organism evidence="2 3">
    <name type="scientific">Chanos chanos</name>
    <name type="common">Milkfish</name>
    <name type="synonym">Mugil chanos</name>
    <dbReference type="NCBI Taxonomy" id="29144"/>
    <lineage>
        <taxon>Eukaryota</taxon>
        <taxon>Metazoa</taxon>
        <taxon>Chordata</taxon>
        <taxon>Craniata</taxon>
        <taxon>Vertebrata</taxon>
        <taxon>Euteleostomi</taxon>
        <taxon>Actinopterygii</taxon>
        <taxon>Neopterygii</taxon>
        <taxon>Teleostei</taxon>
        <taxon>Ostariophysi</taxon>
        <taxon>Gonorynchiformes</taxon>
        <taxon>Chanidae</taxon>
        <taxon>Chanos</taxon>
    </lineage>
</organism>
<proteinExistence type="predicted"/>
<keyword evidence="2" id="KW-1185">Reference proteome</keyword>
<name>A0A6J2VPN4_CHACN</name>
<accession>A0A6J2VPN4</accession>
<dbReference type="RefSeq" id="XP_030634910.1">
    <property type="nucleotide sequence ID" value="XM_030779050.1"/>
</dbReference>
<protein>
    <submittedName>
        <fullName evidence="3">IQ domain-containing protein E-like</fullName>
    </submittedName>
</protein>
<dbReference type="InParanoid" id="A0A6J2VPN4"/>
<evidence type="ECO:0000313" key="2">
    <source>
        <dbReference type="Proteomes" id="UP000504632"/>
    </source>
</evidence>